<evidence type="ECO:0000256" key="4">
    <source>
        <dbReference type="ARBA" id="ARBA00020923"/>
    </source>
</evidence>
<evidence type="ECO:0000256" key="5">
    <source>
        <dbReference type="ARBA" id="ARBA00022679"/>
    </source>
</evidence>
<organism evidence="15 16">
    <name type="scientific">Scleropages formosus</name>
    <name type="common">Asian bonytongue</name>
    <name type="synonym">Osteoglossum formosum</name>
    <dbReference type="NCBI Taxonomy" id="113540"/>
    <lineage>
        <taxon>Eukaryota</taxon>
        <taxon>Metazoa</taxon>
        <taxon>Chordata</taxon>
        <taxon>Craniata</taxon>
        <taxon>Vertebrata</taxon>
        <taxon>Euteleostomi</taxon>
        <taxon>Actinopterygii</taxon>
        <taxon>Neopterygii</taxon>
        <taxon>Teleostei</taxon>
        <taxon>Osteoglossocephala</taxon>
        <taxon>Osteoglossomorpha</taxon>
        <taxon>Osteoglossiformes</taxon>
        <taxon>Osteoglossidae</taxon>
        <taxon>Scleropages</taxon>
    </lineage>
</organism>
<dbReference type="GO" id="GO:0016925">
    <property type="term" value="P:protein sumoylation"/>
    <property type="evidence" value="ECO:0007669"/>
    <property type="project" value="UniProtKB-UniPathway"/>
</dbReference>
<evidence type="ECO:0000256" key="7">
    <source>
        <dbReference type="ARBA" id="ARBA00022771"/>
    </source>
</evidence>
<dbReference type="GO" id="GO:0000724">
    <property type="term" value="P:double-strand break repair via homologous recombination"/>
    <property type="evidence" value="ECO:0007669"/>
    <property type="project" value="InterPro"/>
</dbReference>
<evidence type="ECO:0000256" key="13">
    <source>
        <dbReference type="PROSITE-ProRule" id="PRU00452"/>
    </source>
</evidence>
<keyword evidence="5" id="KW-0808">Transferase</keyword>
<evidence type="ECO:0000256" key="3">
    <source>
        <dbReference type="ARBA" id="ARBA00008212"/>
    </source>
</evidence>
<dbReference type="InterPro" id="IPR004181">
    <property type="entry name" value="Znf_MIZ"/>
</dbReference>
<dbReference type="CDD" id="cd16651">
    <property type="entry name" value="SPL-RING_NSE2"/>
    <property type="match status" value="1"/>
</dbReference>
<evidence type="ECO:0000256" key="1">
    <source>
        <dbReference type="ARBA" id="ARBA00004123"/>
    </source>
</evidence>
<keyword evidence="9" id="KW-0862">Zinc</keyword>
<comment type="pathway">
    <text evidence="2">Protein modification; protein sumoylation.</text>
</comment>
<dbReference type="AlphaFoldDB" id="A0A8C9RHG2"/>
<evidence type="ECO:0000256" key="9">
    <source>
        <dbReference type="ARBA" id="ARBA00022833"/>
    </source>
</evidence>
<dbReference type="GO" id="GO:0005634">
    <property type="term" value="C:nucleus"/>
    <property type="evidence" value="ECO:0007669"/>
    <property type="project" value="UniProtKB-SubCell"/>
</dbReference>
<evidence type="ECO:0000313" key="15">
    <source>
        <dbReference type="Ensembl" id="ENSSFOP00015012387.1"/>
    </source>
</evidence>
<protein>
    <recommendedName>
        <fullName evidence="4">E3 SUMO-protein ligase NSE2</fullName>
    </recommendedName>
    <alternativeName>
        <fullName evidence="11">E3 SUMO-protein transferase NSE2</fullName>
    </alternativeName>
    <alternativeName>
        <fullName evidence="12">Non-structural maintenance of chromosomes element 2 homolog</fullName>
    </alternativeName>
</protein>
<sequence length="229" mass="25411">MSLSVVNSNLSSLKSCQADLNTGMDMVKDVALDLVESGGDEKDAKKLTELMLNLARLDAEMHCFVEAIGHITQAQRESPDTPHALRAMAENEFMKLKAGLANRDFQKHSKVVTFQQSLQSSAKQSNPLASATSMEEELDEDIAVTQSQVNFTCPLTQLEMTNPVKNKKCNHHYEQEAVLSMIKRRQNQHKKFCCPVIGCGNTSVTQSDLVPDAAMRRMIQNQKKQGTKA</sequence>
<dbReference type="PANTHER" id="PTHR21330:SF1">
    <property type="entry name" value="E3 SUMO-PROTEIN LIGASE NSE2"/>
    <property type="match status" value="1"/>
</dbReference>
<evidence type="ECO:0000259" key="14">
    <source>
        <dbReference type="PROSITE" id="PS51044"/>
    </source>
</evidence>
<dbReference type="InterPro" id="IPR013083">
    <property type="entry name" value="Znf_RING/FYVE/PHD"/>
</dbReference>
<proteinExistence type="inferred from homology"/>
<keyword evidence="6" id="KW-0479">Metal-binding</keyword>
<feature type="domain" description="SP-RING-type" evidence="14">
    <location>
        <begin position="138"/>
        <end position="224"/>
    </location>
</feature>
<dbReference type="Gene3D" id="3.30.40.10">
    <property type="entry name" value="Zinc/RING finger domain, C3HC4 (zinc finger)"/>
    <property type="match status" value="1"/>
</dbReference>
<evidence type="ECO:0000256" key="8">
    <source>
        <dbReference type="ARBA" id="ARBA00022786"/>
    </source>
</evidence>
<dbReference type="GO" id="GO:0061665">
    <property type="term" value="F:SUMO ligase activity"/>
    <property type="evidence" value="ECO:0007669"/>
    <property type="project" value="TreeGrafter"/>
</dbReference>
<dbReference type="OrthoDB" id="26899at2759"/>
<reference evidence="15 16" key="1">
    <citation type="submission" date="2019-04" db="EMBL/GenBank/DDBJ databases">
        <authorList>
            <consortium name="Wellcome Sanger Institute Data Sharing"/>
        </authorList>
    </citation>
    <scope>NUCLEOTIDE SEQUENCE [LARGE SCALE GENOMIC DNA]</scope>
</reference>
<gene>
    <name evidence="15" type="primary">nsmce2</name>
</gene>
<dbReference type="PANTHER" id="PTHR21330">
    <property type="entry name" value="E3 SUMO-PROTEIN LIGASE NSE2"/>
    <property type="match status" value="1"/>
</dbReference>
<reference evidence="15" key="2">
    <citation type="submission" date="2025-08" db="UniProtKB">
        <authorList>
            <consortium name="Ensembl"/>
        </authorList>
    </citation>
    <scope>IDENTIFICATION</scope>
</reference>
<comment type="similarity">
    <text evidence="3">Belongs to the NSE2 family.</text>
</comment>
<keyword evidence="7 13" id="KW-0863">Zinc-finger</keyword>
<name>A0A8C9RHG2_SCLFO</name>
<evidence type="ECO:0000256" key="2">
    <source>
        <dbReference type="ARBA" id="ARBA00004718"/>
    </source>
</evidence>
<comment type="subcellular location">
    <subcellularLocation>
        <location evidence="1">Nucleus</location>
    </subcellularLocation>
</comment>
<accession>A0A8C9RHG2</accession>
<dbReference type="SUPFAM" id="SSF57850">
    <property type="entry name" value="RING/U-box"/>
    <property type="match status" value="1"/>
</dbReference>
<evidence type="ECO:0000256" key="12">
    <source>
        <dbReference type="ARBA" id="ARBA00032533"/>
    </source>
</evidence>
<dbReference type="UniPathway" id="UPA00886"/>
<dbReference type="Ensembl" id="ENSSFOT00015012543.2">
    <property type="protein sequence ID" value="ENSSFOP00015012387.1"/>
    <property type="gene ID" value="ENSSFOG00015008007.2"/>
</dbReference>
<reference evidence="15" key="3">
    <citation type="submission" date="2025-09" db="UniProtKB">
        <authorList>
            <consortium name="Ensembl"/>
        </authorList>
    </citation>
    <scope>IDENTIFICATION</scope>
</reference>
<dbReference type="Proteomes" id="UP000694397">
    <property type="component" value="Chromosome 18"/>
</dbReference>
<dbReference type="GeneTree" id="ENSGT00940000164859"/>
<evidence type="ECO:0000256" key="11">
    <source>
        <dbReference type="ARBA" id="ARBA00031731"/>
    </source>
</evidence>
<dbReference type="PROSITE" id="PS51044">
    <property type="entry name" value="ZF_SP_RING"/>
    <property type="match status" value="1"/>
</dbReference>
<dbReference type="GO" id="GO:0008270">
    <property type="term" value="F:zinc ion binding"/>
    <property type="evidence" value="ECO:0007669"/>
    <property type="project" value="UniProtKB-KW"/>
</dbReference>
<evidence type="ECO:0000256" key="6">
    <source>
        <dbReference type="ARBA" id="ARBA00022723"/>
    </source>
</evidence>
<evidence type="ECO:0000256" key="10">
    <source>
        <dbReference type="ARBA" id="ARBA00023242"/>
    </source>
</evidence>
<keyword evidence="8" id="KW-0833">Ubl conjugation pathway</keyword>
<dbReference type="InterPro" id="IPR026846">
    <property type="entry name" value="Nse2(Mms21)"/>
</dbReference>
<evidence type="ECO:0000313" key="16">
    <source>
        <dbReference type="Proteomes" id="UP000694397"/>
    </source>
</evidence>
<dbReference type="GO" id="GO:0030915">
    <property type="term" value="C:Smc5-Smc6 complex"/>
    <property type="evidence" value="ECO:0007669"/>
    <property type="project" value="InterPro"/>
</dbReference>
<dbReference type="Pfam" id="PF11789">
    <property type="entry name" value="zf-Nse"/>
    <property type="match status" value="1"/>
</dbReference>
<keyword evidence="10" id="KW-0539">Nucleus</keyword>
<keyword evidence="16" id="KW-1185">Reference proteome</keyword>